<dbReference type="Gene3D" id="1.20.1560.10">
    <property type="entry name" value="ABC transporter type 1, transmembrane domain"/>
    <property type="match status" value="1"/>
</dbReference>
<evidence type="ECO:0000256" key="4">
    <source>
        <dbReference type="ARBA" id="ARBA00022840"/>
    </source>
</evidence>
<feature type="domain" description="ABC transmembrane type-1" evidence="9">
    <location>
        <begin position="20"/>
        <end position="305"/>
    </location>
</feature>
<dbReference type="NCBIfam" id="NF008364">
    <property type="entry name" value="PRK11160.1"/>
    <property type="match status" value="1"/>
</dbReference>
<evidence type="ECO:0000259" key="8">
    <source>
        <dbReference type="PROSITE" id="PS50893"/>
    </source>
</evidence>
<evidence type="ECO:0000256" key="5">
    <source>
        <dbReference type="ARBA" id="ARBA00022989"/>
    </source>
</evidence>
<feature type="transmembrane region" description="Helical" evidence="7">
    <location>
        <begin position="279"/>
        <end position="303"/>
    </location>
</feature>
<dbReference type="RefSeq" id="WP_187755695.1">
    <property type="nucleotide sequence ID" value="NZ_JABURY010000016.1"/>
</dbReference>
<dbReference type="SUPFAM" id="SSF52540">
    <property type="entry name" value="P-loop containing nucleoside triphosphate hydrolases"/>
    <property type="match status" value="1"/>
</dbReference>
<accession>A0ABR7QYH2</accession>
<dbReference type="InterPro" id="IPR014223">
    <property type="entry name" value="ABC_CydC/D"/>
</dbReference>
<evidence type="ECO:0000256" key="6">
    <source>
        <dbReference type="ARBA" id="ARBA00023136"/>
    </source>
</evidence>
<dbReference type="PANTHER" id="PTHR24221:SF653">
    <property type="entry name" value="TRANSPORT ATP-BINDING PROTEIN CYDC"/>
    <property type="match status" value="1"/>
</dbReference>
<proteinExistence type="predicted"/>
<dbReference type="InterPro" id="IPR036640">
    <property type="entry name" value="ABC1_TM_sf"/>
</dbReference>
<dbReference type="PANTHER" id="PTHR24221">
    <property type="entry name" value="ATP-BINDING CASSETTE SUB-FAMILY B"/>
    <property type="match status" value="1"/>
</dbReference>
<dbReference type="PROSITE" id="PS50893">
    <property type="entry name" value="ABC_TRANSPORTER_2"/>
    <property type="match status" value="1"/>
</dbReference>
<feature type="transmembrane region" description="Helical" evidence="7">
    <location>
        <begin position="43"/>
        <end position="62"/>
    </location>
</feature>
<dbReference type="InterPro" id="IPR003593">
    <property type="entry name" value="AAA+_ATPase"/>
</dbReference>
<dbReference type="EMBL" id="JABURY010000016">
    <property type="protein sequence ID" value="MBC9131264.1"/>
    <property type="molecule type" value="Genomic_DNA"/>
</dbReference>
<dbReference type="Proteomes" id="UP000651208">
    <property type="component" value="Unassembled WGS sequence"/>
</dbReference>
<reference evidence="10 11" key="1">
    <citation type="submission" date="2020-06" db="EMBL/GenBank/DDBJ databases">
        <title>Frischella cerana isolated from Apis cerana gut homogenate.</title>
        <authorList>
            <person name="Wolter L.A."/>
            <person name="Suenami S."/>
            <person name="Miyazaki R."/>
        </authorList>
    </citation>
    <scope>NUCLEOTIDE SEQUENCE [LARGE SCALE GENOMIC DNA]</scope>
    <source>
        <strain evidence="10 11">Ac13</strain>
    </source>
</reference>
<dbReference type="InterPro" id="IPR039421">
    <property type="entry name" value="Type_1_exporter"/>
</dbReference>
<evidence type="ECO:0000256" key="3">
    <source>
        <dbReference type="ARBA" id="ARBA00022741"/>
    </source>
</evidence>
<keyword evidence="3" id="KW-0547">Nucleotide-binding</keyword>
<feature type="transmembrane region" description="Helical" evidence="7">
    <location>
        <begin position="165"/>
        <end position="185"/>
    </location>
</feature>
<evidence type="ECO:0000256" key="2">
    <source>
        <dbReference type="ARBA" id="ARBA00022692"/>
    </source>
</evidence>
<feature type="transmembrane region" description="Helical" evidence="7">
    <location>
        <begin position="244"/>
        <end position="267"/>
    </location>
</feature>
<dbReference type="SMART" id="SM00382">
    <property type="entry name" value="AAA"/>
    <property type="match status" value="1"/>
</dbReference>
<dbReference type="GO" id="GO:0005524">
    <property type="term" value="F:ATP binding"/>
    <property type="evidence" value="ECO:0007669"/>
    <property type="project" value="UniProtKB-KW"/>
</dbReference>
<dbReference type="InterPro" id="IPR003439">
    <property type="entry name" value="ABC_transporter-like_ATP-bd"/>
</dbReference>
<comment type="subcellular location">
    <subcellularLocation>
        <location evidence="1">Cell membrane</location>
        <topology evidence="1">Multi-pass membrane protein</topology>
    </subcellularLocation>
</comment>
<dbReference type="InterPro" id="IPR027417">
    <property type="entry name" value="P-loop_NTPase"/>
</dbReference>
<name>A0ABR7QYH2_9GAMM</name>
<protein>
    <submittedName>
        <fullName evidence="10">Cysteine/glutathione ABC transporter ATP-binding protein/permease CydC</fullName>
    </submittedName>
</protein>
<keyword evidence="11" id="KW-1185">Reference proteome</keyword>
<dbReference type="PROSITE" id="PS00211">
    <property type="entry name" value="ABC_TRANSPORTER_1"/>
    <property type="match status" value="1"/>
</dbReference>
<dbReference type="InterPro" id="IPR011527">
    <property type="entry name" value="ABC1_TM_dom"/>
</dbReference>
<evidence type="ECO:0000259" key="9">
    <source>
        <dbReference type="PROSITE" id="PS50929"/>
    </source>
</evidence>
<evidence type="ECO:0000313" key="11">
    <source>
        <dbReference type="Proteomes" id="UP000651208"/>
    </source>
</evidence>
<dbReference type="InterPro" id="IPR017871">
    <property type="entry name" value="ABC_transporter-like_CS"/>
</dbReference>
<keyword evidence="4 10" id="KW-0067">ATP-binding</keyword>
<keyword evidence="6 7" id="KW-0472">Membrane</keyword>
<feature type="transmembrane region" description="Helical" evidence="7">
    <location>
        <begin position="138"/>
        <end position="159"/>
    </location>
</feature>
<comment type="caution">
    <text evidence="10">The sequence shown here is derived from an EMBL/GenBank/DDBJ whole genome shotgun (WGS) entry which is preliminary data.</text>
</comment>
<gene>
    <name evidence="10" type="primary">cydC</name>
    <name evidence="10" type="ORF">FcAc13_08070</name>
</gene>
<feature type="transmembrane region" description="Helical" evidence="7">
    <location>
        <begin position="20"/>
        <end position="37"/>
    </location>
</feature>
<keyword evidence="2 7" id="KW-0812">Transmembrane</keyword>
<dbReference type="PROSITE" id="PS50929">
    <property type="entry name" value="ABC_TM1F"/>
    <property type="match status" value="1"/>
</dbReference>
<evidence type="ECO:0000313" key="10">
    <source>
        <dbReference type="EMBL" id="MBC9131264.1"/>
    </source>
</evidence>
<dbReference type="Pfam" id="PF00005">
    <property type="entry name" value="ABC_tran"/>
    <property type="match status" value="1"/>
</dbReference>
<sequence>MLKLVSPYIKLYRYYWQRILLGMIMVITALSASIFLLSLSGWFLSATAFVGVAGLYTFNYMLPAAGVRGAAILRTVARYFDRLINHDTTFRILAYLRTKAFKHLLPLSADQMQHFQKADLLNAFIADIDHLDHLYLRLFAPILGSLSITLFIYCAVNYFDHTVALIITLFLLATILTMPLLFYYAGKRLGENIAQFKSQYRQLLVSYLQGQAELTLFNAKQAFRQQLTDTESQWLTLQKKQSNLLSLASAVIILIVGIMTLLIIGLVSNGIANYDPPVIALLIFIGLSSTEILAPIPNAFLFLGQVFASAKRMNHLLAQQPSITYGNINQTFTDDKCTIIFNEVTFSYPNQPLSVFNDINIRIHSGEHVALIGQTGCGKSTFLNLITRSWQPNKGSITINNIDITHFDEYSLRNMMAVIPQVIHIFNDTLRNNLLIGNPNANDEQLIAVLKKVELGKLLTAEHGLDLWIGEDGRTLSGGERRRIGIARALLHESPLILMDEPTESLDSLTEQQILAIIANNYAGKTLIMVTHRLNEHALFDRILLLRNQTLTEIKP</sequence>
<evidence type="ECO:0000256" key="1">
    <source>
        <dbReference type="ARBA" id="ARBA00004651"/>
    </source>
</evidence>
<dbReference type="SUPFAM" id="SSF90123">
    <property type="entry name" value="ABC transporter transmembrane region"/>
    <property type="match status" value="1"/>
</dbReference>
<feature type="domain" description="ABC transporter" evidence="8">
    <location>
        <begin position="339"/>
        <end position="554"/>
    </location>
</feature>
<dbReference type="Gene3D" id="3.40.50.300">
    <property type="entry name" value="P-loop containing nucleotide triphosphate hydrolases"/>
    <property type="match status" value="1"/>
</dbReference>
<evidence type="ECO:0000256" key="7">
    <source>
        <dbReference type="SAM" id="Phobius"/>
    </source>
</evidence>
<dbReference type="NCBIfam" id="TIGR02868">
    <property type="entry name" value="CydC"/>
    <property type="match status" value="1"/>
</dbReference>
<organism evidence="10 11">
    <name type="scientific">Frischella japonica</name>
    <dbReference type="NCBI Taxonomy" id="2741544"/>
    <lineage>
        <taxon>Bacteria</taxon>
        <taxon>Pseudomonadati</taxon>
        <taxon>Pseudomonadota</taxon>
        <taxon>Gammaproteobacteria</taxon>
        <taxon>Orbales</taxon>
        <taxon>Orbaceae</taxon>
        <taxon>Frischella</taxon>
    </lineage>
</organism>
<dbReference type="CDD" id="cd03228">
    <property type="entry name" value="ABCC_MRP_Like"/>
    <property type="match status" value="1"/>
</dbReference>
<dbReference type="CDD" id="cd18585">
    <property type="entry name" value="ABC_6TM_CydC"/>
    <property type="match status" value="1"/>
</dbReference>
<keyword evidence="5 7" id="KW-1133">Transmembrane helix</keyword>